<reference evidence="4" key="1">
    <citation type="submission" date="2010-02" db="EMBL/GenBank/DDBJ databases">
        <title>Complete sequence of Ferroglobus placidus DSM 10642.</title>
        <authorList>
            <consortium name="US DOE Joint Genome Institute"/>
            <person name="Lucas S."/>
            <person name="Copeland A."/>
            <person name="Lapidus A."/>
            <person name="Cheng J.-F."/>
            <person name="Bruce D."/>
            <person name="Goodwin L."/>
            <person name="Pitluck S."/>
            <person name="Saunders E."/>
            <person name="Brettin T."/>
            <person name="Detter J.C."/>
            <person name="Han C."/>
            <person name="Tapia R."/>
            <person name="Larimer F."/>
            <person name="Land M."/>
            <person name="Hauser L."/>
            <person name="Kyrpides N."/>
            <person name="Ivanova N."/>
            <person name="Holmes D."/>
            <person name="Lovley D."/>
            <person name="Kyrpides N."/>
            <person name="Anderson I.J."/>
            <person name="Woyke T."/>
        </authorList>
    </citation>
    <scope>NUCLEOTIDE SEQUENCE [LARGE SCALE GENOMIC DNA]</scope>
    <source>
        <strain evidence="4">DSM 10642 / AEDII12DO</strain>
    </source>
</reference>
<evidence type="ECO:0000256" key="2">
    <source>
        <dbReference type="SAM" id="MobiDB-lite"/>
    </source>
</evidence>
<feature type="compositionally biased region" description="Pro residues" evidence="2">
    <location>
        <begin position="32"/>
        <end position="44"/>
    </location>
</feature>
<dbReference type="Pfam" id="PF02335">
    <property type="entry name" value="Cytochrom_C552"/>
    <property type="match status" value="1"/>
</dbReference>
<dbReference type="GO" id="GO:0042597">
    <property type="term" value="C:periplasmic space"/>
    <property type="evidence" value="ECO:0007669"/>
    <property type="project" value="InterPro"/>
</dbReference>
<feature type="region of interest" description="Disordered" evidence="2">
    <location>
        <begin position="24"/>
        <end position="45"/>
    </location>
</feature>
<gene>
    <name evidence="3" type="ordered locus">Ferp_0712</name>
</gene>
<dbReference type="AlphaFoldDB" id="D3RWL9"/>
<dbReference type="eggNOG" id="arCOG09418">
    <property type="taxonomic scope" value="Archaea"/>
</dbReference>
<dbReference type="SUPFAM" id="SSF48695">
    <property type="entry name" value="Multiheme cytochromes"/>
    <property type="match status" value="1"/>
</dbReference>
<reference evidence="3 4" key="2">
    <citation type="journal article" date="2011" name="Stand. Genomic Sci.">
        <title>Complete genome sequence of Ferroglobus placidus AEDII12DO.</title>
        <authorList>
            <person name="Anderson I."/>
            <person name="Risso C."/>
            <person name="Holmes D."/>
            <person name="Lucas S."/>
            <person name="Copeland A."/>
            <person name="Lapidus A."/>
            <person name="Cheng J.F."/>
            <person name="Bruce D."/>
            <person name="Goodwin L."/>
            <person name="Pitluck S."/>
            <person name="Saunders E."/>
            <person name="Brettin T."/>
            <person name="Detter J.C."/>
            <person name="Han C."/>
            <person name="Tapia R."/>
            <person name="Larimer F."/>
            <person name="Land M."/>
            <person name="Hauser L."/>
            <person name="Woyke T."/>
            <person name="Lovley D."/>
            <person name="Kyrpides N."/>
            <person name="Ivanova N."/>
        </authorList>
    </citation>
    <scope>NUCLEOTIDE SEQUENCE [LARGE SCALE GENOMIC DNA]</scope>
    <source>
        <strain evidence="4">DSM 10642 / AEDII12DO</strain>
    </source>
</reference>
<dbReference type="PANTHER" id="PTHR35038">
    <property type="entry name" value="DISSIMILATORY SULFITE REDUCTASE SIRA"/>
    <property type="match status" value="1"/>
</dbReference>
<keyword evidence="1" id="KW-0732">Signal</keyword>
<dbReference type="Gene3D" id="1.20.140.10">
    <property type="entry name" value="Butyryl-CoA Dehydrogenase, subunit A, domain 3"/>
    <property type="match status" value="1"/>
</dbReference>
<evidence type="ECO:0000313" key="4">
    <source>
        <dbReference type="Proteomes" id="UP000002613"/>
    </source>
</evidence>
<keyword evidence="4" id="KW-1185">Reference proteome</keyword>
<proteinExistence type="predicted"/>
<dbReference type="PaxDb" id="589924-Ferp_0712"/>
<dbReference type="PROSITE" id="PS51257">
    <property type="entry name" value="PROKAR_LIPOPROTEIN"/>
    <property type="match status" value="1"/>
</dbReference>
<dbReference type="EMBL" id="CP001899">
    <property type="protein sequence ID" value="ADC64882.1"/>
    <property type="molecule type" value="Genomic_DNA"/>
</dbReference>
<dbReference type="STRING" id="589924.Ferp_0712"/>
<dbReference type="HOGENOM" id="CLU_600800_0_0_2"/>
<dbReference type="GeneID" id="8778216"/>
<dbReference type="GO" id="GO:0042279">
    <property type="term" value="F:nitrite reductase (cytochrome, ammonia-forming) activity"/>
    <property type="evidence" value="ECO:0007669"/>
    <property type="project" value="InterPro"/>
</dbReference>
<dbReference type="Proteomes" id="UP000002613">
    <property type="component" value="Chromosome"/>
</dbReference>
<accession>D3RWL9</accession>
<evidence type="ECO:0000313" key="3">
    <source>
        <dbReference type="EMBL" id="ADC64882.1"/>
    </source>
</evidence>
<dbReference type="KEGG" id="fpl:Ferp_0712"/>
<evidence type="ECO:0000256" key="1">
    <source>
        <dbReference type="ARBA" id="ARBA00022729"/>
    </source>
</evidence>
<name>D3RWL9_FERPA</name>
<sequence>MRAKYLAVLLVLLAVFLAGCSGQQGKTATTPTPTPEKTPTPIPTPDIEKIKQEAAEEAIGEAMVLAINTHFDDPNTDEIEGVNVNPEFGCQGCHFGKEAVPRMIEWGKSAHGGHLLEVKEKDLSAAITEEIAPAWAHYDFKQKDRQPCQNCHTSTGFRNFASNPENYNPANNTFLLVGKQKELLYCWACHKVEDRSFQLRNPGKFEKIASYSEPAERIAAVPDLGAANLCMVCHSGRSSGAAIKAAGNIKTHFGAFNSHYLAAGGVIFKLLPYEFDGREYADYNPHESINDLCVACHMPKGSHEFKALKKEGDSIVITAYEETCKKCHGDEEELKATIEEREAQYKATLDYIQQLLANKGIYYDISAYPYFYPSPNPQDGRGPPNAFKDWPDKNTLGAAYNLNLFAHEPGAFVHNPKYVKQVLYDTIDFLDDGELNDSVLNNAPEKVKAFLEGAR</sequence>
<dbReference type="InterPro" id="IPR003321">
    <property type="entry name" value="Cyt_c552"/>
</dbReference>
<dbReference type="InterPro" id="IPR051829">
    <property type="entry name" value="Multiheme_Cytochr_ET"/>
</dbReference>
<dbReference type="RefSeq" id="WP_012965226.1">
    <property type="nucleotide sequence ID" value="NC_013849.1"/>
</dbReference>
<organism evidence="3 4">
    <name type="scientific">Ferroglobus placidus (strain DSM 10642 / AEDII12DO)</name>
    <dbReference type="NCBI Taxonomy" id="589924"/>
    <lineage>
        <taxon>Archaea</taxon>
        <taxon>Methanobacteriati</taxon>
        <taxon>Methanobacteriota</taxon>
        <taxon>Archaeoglobi</taxon>
        <taxon>Archaeoglobales</taxon>
        <taxon>Archaeoglobaceae</taxon>
        <taxon>Ferroglobus</taxon>
    </lineage>
</organism>
<protein>
    <submittedName>
        <fullName evidence="3">Polyheme membrane-associated cytochrome c</fullName>
    </submittedName>
</protein>
<dbReference type="InterPro" id="IPR036280">
    <property type="entry name" value="Multihaem_cyt_sf"/>
</dbReference>
<dbReference type="Gene3D" id="1.10.1130.10">
    <property type="entry name" value="Flavocytochrome C3, Chain A"/>
    <property type="match status" value="1"/>
</dbReference>